<feature type="region of interest" description="Disordered" evidence="9">
    <location>
        <begin position="685"/>
        <end position="709"/>
    </location>
</feature>
<dbReference type="GO" id="GO:0005524">
    <property type="term" value="F:ATP binding"/>
    <property type="evidence" value="ECO:0007669"/>
    <property type="project" value="UniProtKB-KW"/>
</dbReference>
<name>A0A540KFN1_MALBA</name>
<keyword evidence="4" id="KW-0547">Nucleotide-binding</keyword>
<evidence type="ECO:0000256" key="8">
    <source>
        <dbReference type="ARBA" id="ARBA00048679"/>
    </source>
</evidence>
<feature type="domain" description="Protein kinase" evidence="10">
    <location>
        <begin position="255"/>
        <end position="512"/>
    </location>
</feature>
<proteinExistence type="predicted"/>
<evidence type="ECO:0000256" key="7">
    <source>
        <dbReference type="ARBA" id="ARBA00047899"/>
    </source>
</evidence>
<evidence type="ECO:0000313" key="12">
    <source>
        <dbReference type="Proteomes" id="UP000315295"/>
    </source>
</evidence>
<evidence type="ECO:0000256" key="3">
    <source>
        <dbReference type="ARBA" id="ARBA00022679"/>
    </source>
</evidence>
<dbReference type="InterPro" id="IPR008271">
    <property type="entry name" value="Ser/Thr_kinase_AS"/>
</dbReference>
<dbReference type="FunFam" id="1.10.510.10:FF:000046">
    <property type="entry name" value="probable serine/threonine-protein kinase WNK9"/>
    <property type="match status" value="1"/>
</dbReference>
<dbReference type="Gene3D" id="3.10.20.90">
    <property type="entry name" value="Phosphatidylinositol 3-kinase Catalytic Subunit, Chain A, domain 1"/>
    <property type="match status" value="1"/>
</dbReference>
<evidence type="ECO:0000256" key="2">
    <source>
        <dbReference type="ARBA" id="ARBA00022527"/>
    </source>
</evidence>
<dbReference type="FunFam" id="3.30.200.20:FF:000075">
    <property type="entry name" value="Probable serine/threonine-protein kinase WNK1"/>
    <property type="match status" value="2"/>
</dbReference>
<dbReference type="STRING" id="106549.A0A540KFN1"/>
<sequence length="832" mass="94072">MDSCSGFVGGNSACDDGGVVEKDPTGQYLRNSYVDLCLFIQYDEFLGRGAFKTAYKAFDEEEGIEVAWCQVNIEEVLQSPEQLERLYSEVHLLKSLKHQNIVKFHNSWVDDKNKTINIITELFTSGSLRQYRKKHKNVDMKAMKNWARQILRGLHYLHSHNPPIIHRDLKCDNIFVNGNTGEIKIGDLGLAIVMQQPTAHSVIGTPEFMAPELYDEEYNELVDIYSFGMCMLEMVTCEYPYSECKNPAQIYKKVTSYDEFLGRGAFKTAYKAFDEEEGIEVAWCQVNIEEVLQSPEQLERLYSEVHLLKSLKHQNIVKFHNSWVDDKNKTINIITELFTSGSLRQYRKKHKNVDMKAMKNWARQILRGLHYLHSHNPPIIHRDLKCDNIFVNGNTGEIKIGDLGLAIVMQQPTAHSVIGTPEFMAPELYDEEYNELVDIYSFGMCMLEMVTCEYPYSECKNPAQIYKKVTSGVKPASLSKVDNPQIKEFIEKCLVPASMRLSAVELLKDPFLATDNLKEPNCIPSQLEKLVNLPQPEACPMDVDTNYQKSSFGFCRRSTNEISNPSVLELQSFTENNEFRLKAEKNSDRTVSLTLRIADTCGRVRNIHFEFYLDSDTAISIAGEMVEQLDLPHEDVSVIAELIDNLIMKLVPGWKPSSEGSSCGTNSSCVDHAALQNVLSHVAHAEDRDNQSSMISDTSVTSAEHGVPTASEASNVKVMESAKYSSDECCKASDGYASSPDCMVKGVVKEKSYEADSGDSFVMNEACTDMSSICSLSELSLANKDGYGELKGELDAIDMHYRRCLVELLRLREEEIRSAKKRWIEKKKIAVN</sequence>
<evidence type="ECO:0000256" key="6">
    <source>
        <dbReference type="ARBA" id="ARBA00022840"/>
    </source>
</evidence>
<protein>
    <recommendedName>
        <fullName evidence="1">non-specific serine/threonine protein kinase</fullName>
        <ecNumber evidence="1">2.7.11.1</ecNumber>
    </recommendedName>
</protein>
<evidence type="ECO:0000256" key="9">
    <source>
        <dbReference type="SAM" id="MobiDB-lite"/>
    </source>
</evidence>
<comment type="catalytic activity">
    <reaction evidence="8">
        <text>L-seryl-[protein] + ATP = O-phospho-L-seryl-[protein] + ADP + H(+)</text>
        <dbReference type="Rhea" id="RHEA:17989"/>
        <dbReference type="Rhea" id="RHEA-COMP:9863"/>
        <dbReference type="Rhea" id="RHEA-COMP:11604"/>
        <dbReference type="ChEBI" id="CHEBI:15378"/>
        <dbReference type="ChEBI" id="CHEBI:29999"/>
        <dbReference type="ChEBI" id="CHEBI:30616"/>
        <dbReference type="ChEBI" id="CHEBI:83421"/>
        <dbReference type="ChEBI" id="CHEBI:456216"/>
        <dbReference type="EC" id="2.7.11.1"/>
    </reaction>
</comment>
<comment type="caution">
    <text evidence="11">The sequence shown here is derived from an EMBL/GenBank/DDBJ whole genome shotgun (WGS) entry which is preliminary data.</text>
</comment>
<organism evidence="11 12">
    <name type="scientific">Malus baccata</name>
    <name type="common">Siberian crab apple</name>
    <name type="synonym">Pyrus baccata</name>
    <dbReference type="NCBI Taxonomy" id="106549"/>
    <lineage>
        <taxon>Eukaryota</taxon>
        <taxon>Viridiplantae</taxon>
        <taxon>Streptophyta</taxon>
        <taxon>Embryophyta</taxon>
        <taxon>Tracheophyta</taxon>
        <taxon>Spermatophyta</taxon>
        <taxon>Magnoliopsida</taxon>
        <taxon>eudicotyledons</taxon>
        <taxon>Gunneridae</taxon>
        <taxon>Pentapetalae</taxon>
        <taxon>rosids</taxon>
        <taxon>fabids</taxon>
        <taxon>Rosales</taxon>
        <taxon>Rosaceae</taxon>
        <taxon>Amygdaloideae</taxon>
        <taxon>Maleae</taxon>
        <taxon>Malus</taxon>
    </lineage>
</organism>
<dbReference type="Proteomes" id="UP000315295">
    <property type="component" value="Unassembled WGS sequence"/>
</dbReference>
<dbReference type="InterPro" id="IPR000719">
    <property type="entry name" value="Prot_kinase_dom"/>
</dbReference>
<keyword evidence="6" id="KW-0067">ATP-binding</keyword>
<reference evidence="11 12" key="1">
    <citation type="journal article" date="2019" name="G3 (Bethesda)">
        <title>Sequencing of a Wild Apple (Malus baccata) Genome Unravels the Differences Between Cultivated and Wild Apple Species Regarding Disease Resistance and Cold Tolerance.</title>
        <authorList>
            <person name="Chen X."/>
        </authorList>
    </citation>
    <scope>NUCLEOTIDE SEQUENCE [LARGE SCALE GENOMIC DNA]</scope>
    <source>
        <strain evidence="12">cv. Shandingzi</strain>
        <tissue evidence="11">Leaves</tissue>
    </source>
</reference>
<dbReference type="GO" id="GO:0004674">
    <property type="term" value="F:protein serine/threonine kinase activity"/>
    <property type="evidence" value="ECO:0007669"/>
    <property type="project" value="UniProtKB-KW"/>
</dbReference>
<dbReference type="SUPFAM" id="SSF56112">
    <property type="entry name" value="Protein kinase-like (PK-like)"/>
    <property type="match status" value="2"/>
</dbReference>
<comment type="catalytic activity">
    <reaction evidence="7">
        <text>L-threonyl-[protein] + ATP = O-phospho-L-threonyl-[protein] + ADP + H(+)</text>
        <dbReference type="Rhea" id="RHEA:46608"/>
        <dbReference type="Rhea" id="RHEA-COMP:11060"/>
        <dbReference type="Rhea" id="RHEA-COMP:11605"/>
        <dbReference type="ChEBI" id="CHEBI:15378"/>
        <dbReference type="ChEBI" id="CHEBI:30013"/>
        <dbReference type="ChEBI" id="CHEBI:30616"/>
        <dbReference type="ChEBI" id="CHEBI:61977"/>
        <dbReference type="ChEBI" id="CHEBI:456216"/>
        <dbReference type="EC" id="2.7.11.1"/>
    </reaction>
</comment>
<dbReference type="FunFam" id="1.10.510.10:FF:001565">
    <property type="entry name" value="WNK protein kinase"/>
    <property type="match status" value="1"/>
</dbReference>
<dbReference type="CDD" id="cd13983">
    <property type="entry name" value="STKc_WNK"/>
    <property type="match status" value="2"/>
</dbReference>
<feature type="compositionally biased region" description="Polar residues" evidence="9">
    <location>
        <begin position="691"/>
        <end position="702"/>
    </location>
</feature>
<dbReference type="AlphaFoldDB" id="A0A540KFN1"/>
<keyword evidence="3" id="KW-0808">Transferase</keyword>
<keyword evidence="5" id="KW-0418">Kinase</keyword>
<gene>
    <name evidence="11" type="ORF">C1H46_041435</name>
</gene>
<evidence type="ECO:0000256" key="5">
    <source>
        <dbReference type="ARBA" id="ARBA00022777"/>
    </source>
</evidence>
<dbReference type="EC" id="2.7.11.1" evidence="1"/>
<dbReference type="InterPro" id="IPR024678">
    <property type="entry name" value="Kinase_OSR1/WNK_CCT"/>
</dbReference>
<dbReference type="PANTHER" id="PTHR13902">
    <property type="entry name" value="SERINE/THREONINE-PROTEIN KINASE WNK WITH NO LYSINE -RELATED"/>
    <property type="match status" value="1"/>
</dbReference>
<keyword evidence="2" id="KW-0723">Serine/threonine-protein kinase</keyword>
<dbReference type="PROSITE" id="PS00108">
    <property type="entry name" value="PROTEIN_KINASE_ST"/>
    <property type="match status" value="1"/>
</dbReference>
<dbReference type="SMART" id="SM00220">
    <property type="entry name" value="S_TKc"/>
    <property type="match status" value="2"/>
</dbReference>
<keyword evidence="12" id="KW-1185">Reference proteome</keyword>
<evidence type="ECO:0000313" key="11">
    <source>
        <dbReference type="EMBL" id="TQD73037.1"/>
    </source>
</evidence>
<dbReference type="InterPro" id="IPR050588">
    <property type="entry name" value="WNK_Ser-Thr_kinase"/>
</dbReference>
<dbReference type="EMBL" id="VIEB01001339">
    <property type="protein sequence ID" value="TQD73037.1"/>
    <property type="molecule type" value="Genomic_DNA"/>
</dbReference>
<evidence type="ECO:0000259" key="10">
    <source>
        <dbReference type="PROSITE" id="PS50011"/>
    </source>
</evidence>
<dbReference type="InterPro" id="IPR011009">
    <property type="entry name" value="Kinase-like_dom_sf"/>
</dbReference>
<evidence type="ECO:0000256" key="1">
    <source>
        <dbReference type="ARBA" id="ARBA00012513"/>
    </source>
</evidence>
<dbReference type="PROSITE" id="PS50011">
    <property type="entry name" value="PROTEIN_KINASE_DOM"/>
    <property type="match status" value="2"/>
</dbReference>
<dbReference type="Gene3D" id="3.30.200.20">
    <property type="entry name" value="Phosphorylase Kinase, domain 1"/>
    <property type="match status" value="1"/>
</dbReference>
<dbReference type="Gene3D" id="1.10.510.10">
    <property type="entry name" value="Transferase(Phosphotransferase) domain 1"/>
    <property type="match status" value="2"/>
</dbReference>
<accession>A0A540KFN1</accession>
<dbReference type="Pfam" id="PF12202">
    <property type="entry name" value="OSR1_C"/>
    <property type="match status" value="1"/>
</dbReference>
<dbReference type="Pfam" id="PF00069">
    <property type="entry name" value="Pkinase"/>
    <property type="match status" value="2"/>
</dbReference>
<feature type="domain" description="Protein kinase" evidence="10">
    <location>
        <begin position="40"/>
        <end position="261"/>
    </location>
</feature>
<evidence type="ECO:0000256" key="4">
    <source>
        <dbReference type="ARBA" id="ARBA00022741"/>
    </source>
</evidence>